<evidence type="ECO:0000256" key="1">
    <source>
        <dbReference type="SAM" id="MobiDB-lite"/>
    </source>
</evidence>
<dbReference type="Proteomes" id="UP000266673">
    <property type="component" value="Unassembled WGS sequence"/>
</dbReference>
<feature type="region of interest" description="Disordered" evidence="1">
    <location>
        <begin position="141"/>
        <end position="169"/>
    </location>
</feature>
<keyword evidence="3" id="KW-1185">Reference proteome</keyword>
<comment type="caution">
    <text evidence="2">The sequence shown here is derived from an EMBL/GenBank/DDBJ whole genome shotgun (WGS) entry which is preliminary data.</text>
</comment>
<protein>
    <submittedName>
        <fullName evidence="2">Uncharacterized protein</fullName>
    </submittedName>
</protein>
<evidence type="ECO:0000313" key="2">
    <source>
        <dbReference type="EMBL" id="RIB10566.1"/>
    </source>
</evidence>
<accession>A0A397UTP8</accession>
<proteinExistence type="predicted"/>
<dbReference type="EMBL" id="QKWP01001233">
    <property type="protein sequence ID" value="RIB10566.1"/>
    <property type="molecule type" value="Genomic_DNA"/>
</dbReference>
<evidence type="ECO:0000313" key="3">
    <source>
        <dbReference type="Proteomes" id="UP000266673"/>
    </source>
</evidence>
<organism evidence="2 3">
    <name type="scientific">Gigaspora rosea</name>
    <dbReference type="NCBI Taxonomy" id="44941"/>
    <lineage>
        <taxon>Eukaryota</taxon>
        <taxon>Fungi</taxon>
        <taxon>Fungi incertae sedis</taxon>
        <taxon>Mucoromycota</taxon>
        <taxon>Glomeromycotina</taxon>
        <taxon>Glomeromycetes</taxon>
        <taxon>Diversisporales</taxon>
        <taxon>Gigasporaceae</taxon>
        <taxon>Gigaspora</taxon>
    </lineage>
</organism>
<gene>
    <name evidence="2" type="ORF">C2G38_178728</name>
</gene>
<reference evidence="2 3" key="1">
    <citation type="submission" date="2018-06" db="EMBL/GenBank/DDBJ databases">
        <title>Comparative genomics reveals the genomic features of Rhizophagus irregularis, R. cerebriforme, R. diaphanum and Gigaspora rosea, and their symbiotic lifestyle signature.</title>
        <authorList>
            <person name="Morin E."/>
            <person name="San Clemente H."/>
            <person name="Chen E.C.H."/>
            <person name="De La Providencia I."/>
            <person name="Hainaut M."/>
            <person name="Kuo A."/>
            <person name="Kohler A."/>
            <person name="Murat C."/>
            <person name="Tang N."/>
            <person name="Roy S."/>
            <person name="Loubradou J."/>
            <person name="Henrissat B."/>
            <person name="Grigoriev I.V."/>
            <person name="Corradi N."/>
            <person name="Roux C."/>
            <person name="Martin F.M."/>
        </authorList>
    </citation>
    <scope>NUCLEOTIDE SEQUENCE [LARGE SCALE GENOMIC DNA]</scope>
    <source>
        <strain evidence="2 3">DAOM 194757</strain>
    </source>
</reference>
<feature type="compositionally biased region" description="Low complexity" evidence="1">
    <location>
        <begin position="141"/>
        <end position="163"/>
    </location>
</feature>
<name>A0A397UTP8_9GLOM</name>
<sequence>MVLIFIHHLIIAPYYLQSVLHPLLSASLNVTALASTSSRTPTNSFLVESSNILIALSKRLPIFCKNSYLSRGLKNLTFGHASSNPSSSSISLYNAEKFLSIFLSMLLKAVRKTSTGTDFTFSFPLKCASNSSLIPLSASWDSSSKSSSKSPPPSASKSTSTASPVLSLGNPAPGSRPLLFSFDCASGPLSFLLSK</sequence>
<dbReference type="AlphaFoldDB" id="A0A397UTP8"/>